<dbReference type="GO" id="GO:0030288">
    <property type="term" value="C:outer membrane-bounded periplasmic space"/>
    <property type="evidence" value="ECO:0007669"/>
    <property type="project" value="TreeGrafter"/>
</dbReference>
<dbReference type="GO" id="GO:0015920">
    <property type="term" value="P:lipopolysaccharide transport"/>
    <property type="evidence" value="ECO:0007669"/>
    <property type="project" value="TreeGrafter"/>
</dbReference>
<dbReference type="STRING" id="550983.A4R26_14220"/>
<evidence type="ECO:0000259" key="3">
    <source>
        <dbReference type="Pfam" id="PF13100"/>
    </source>
</evidence>
<keyword evidence="1" id="KW-0732">Signal</keyword>
<dbReference type="GO" id="GO:0017089">
    <property type="term" value="F:glycolipid transfer activity"/>
    <property type="evidence" value="ECO:0007669"/>
    <property type="project" value="TreeGrafter"/>
</dbReference>
<proteinExistence type="predicted"/>
<evidence type="ECO:0000313" key="5">
    <source>
        <dbReference type="Proteomes" id="UP000192276"/>
    </source>
</evidence>
<organism evidence="4 5">
    <name type="scientific">Niastella populi</name>
    <dbReference type="NCBI Taxonomy" id="550983"/>
    <lineage>
        <taxon>Bacteria</taxon>
        <taxon>Pseudomonadati</taxon>
        <taxon>Bacteroidota</taxon>
        <taxon>Chitinophagia</taxon>
        <taxon>Chitinophagales</taxon>
        <taxon>Chitinophagaceae</taxon>
        <taxon>Niastella</taxon>
    </lineage>
</organism>
<evidence type="ECO:0000256" key="1">
    <source>
        <dbReference type="ARBA" id="ARBA00022729"/>
    </source>
</evidence>
<reference evidence="5" key="1">
    <citation type="submission" date="2016-04" db="EMBL/GenBank/DDBJ databases">
        <authorList>
            <person name="Chen L."/>
            <person name="Zhuang W."/>
            <person name="Wang G."/>
        </authorList>
    </citation>
    <scope>NUCLEOTIDE SEQUENCE [LARGE SCALE GENOMIC DNA]</scope>
    <source>
        <strain evidence="5">208</strain>
    </source>
</reference>
<name>A0A1V9G4K7_9BACT</name>
<accession>A0A1V9G4K7</accession>
<dbReference type="Gene3D" id="2.60.450.10">
    <property type="entry name" value="Lipopolysaccharide (LPS) transport protein A like domain"/>
    <property type="match status" value="2"/>
</dbReference>
<evidence type="ECO:0000313" key="4">
    <source>
        <dbReference type="EMBL" id="OQP65585.1"/>
    </source>
</evidence>
<feature type="compositionally biased region" description="Low complexity" evidence="2">
    <location>
        <begin position="432"/>
        <end position="451"/>
    </location>
</feature>
<comment type="caution">
    <text evidence="4">The sequence shown here is derived from an EMBL/GenBank/DDBJ whole genome shotgun (WGS) entry which is preliminary data.</text>
</comment>
<dbReference type="OrthoDB" id="9805931at2"/>
<dbReference type="RefSeq" id="WP_081163090.1">
    <property type="nucleotide sequence ID" value="NZ_LWBP01000067.1"/>
</dbReference>
<gene>
    <name evidence="4" type="ORF">A4R26_14220</name>
</gene>
<dbReference type="GO" id="GO:0009279">
    <property type="term" value="C:cell outer membrane"/>
    <property type="evidence" value="ECO:0007669"/>
    <property type="project" value="TreeGrafter"/>
</dbReference>
<dbReference type="Pfam" id="PF13100">
    <property type="entry name" value="OstA_2"/>
    <property type="match status" value="1"/>
</dbReference>
<evidence type="ECO:0000256" key="2">
    <source>
        <dbReference type="SAM" id="MobiDB-lite"/>
    </source>
</evidence>
<feature type="domain" description="Organic solvent tolerance-like N-terminal" evidence="3">
    <location>
        <begin position="38"/>
        <end position="193"/>
    </location>
</feature>
<feature type="compositionally biased region" description="Polar residues" evidence="2">
    <location>
        <begin position="397"/>
        <end position="412"/>
    </location>
</feature>
<dbReference type="AlphaFoldDB" id="A0A1V9G4K7"/>
<protein>
    <recommendedName>
        <fullName evidence="3">Organic solvent tolerance-like N-terminal domain-containing protein</fullName>
    </recommendedName>
</protein>
<feature type="region of interest" description="Disordered" evidence="2">
    <location>
        <begin position="396"/>
        <end position="456"/>
    </location>
</feature>
<dbReference type="InterPro" id="IPR005653">
    <property type="entry name" value="OstA-like_N"/>
</dbReference>
<dbReference type="PANTHER" id="PTHR36504">
    <property type="entry name" value="LIPOPOLYSACCHARIDE EXPORT SYSTEM PROTEIN LPTA"/>
    <property type="match status" value="1"/>
</dbReference>
<dbReference type="EMBL" id="LWBP01000067">
    <property type="protein sequence ID" value="OQP65585.1"/>
    <property type="molecule type" value="Genomic_DNA"/>
</dbReference>
<keyword evidence="5" id="KW-1185">Reference proteome</keyword>
<dbReference type="Proteomes" id="UP000192276">
    <property type="component" value="Unassembled WGS sequence"/>
</dbReference>
<sequence>MIRYVLSLIITLVALLSIGKVHSQVITTRPGSDTMKVVNLINADRLSYKRPDSLTDLQMLAGNVQLRQGNTLINCDSAVWNKKTRFVEAFGNVHIIDNDTVNIRSQYLQYYVDTKIANLKNNVSLTDSKSTLYTNELQYDLNTKIGEYHNGGKLINQQSVLTSKEGIYYEELKDVYFKKNVYLKDPKYTLKTDSLIYNTASQIATFIAPTTIIDSANRVIQTSDGFYDTRNRKAFFGQRPVLKDGPVTVVATSIATDDSTGISILRGNAVYVDTAQGISVLANRIDANRNDGTFLATQHPLLIIKQDKDSIYITADTLYSGRLSKLPGGYGSKDSSSLLSDTNRLQRDTSFRKRDSALLQGDSIMNLAKDSASLRDTSKIPTAIARVDIDDAAFVPTDSSTMQPDTTVSPKNITKDKAPALTLQKPPPNKNGAKLAPAAGKTAGKPATATTDNKNDSTDRFFQAWHHVRIFSDSMQAISDSLWYSGKDSVFRLYTDPVLWASNSQITGDTIYLYTKNKNPDRLYVFENGFAINLGDKEMYNQIKGNRLHGYFNNGEIDYMRAQGNAESVYYVKDDKGYVKGINNATSDIIDLRFKNKELNKVVFISEVTGTLYPVRQATEENKFLRNFRWLEDKRPKTKFELFEDVKPVIKTDEDSETTKGQQ</sequence>
<dbReference type="PANTHER" id="PTHR36504:SF1">
    <property type="entry name" value="LIPOPOLYSACCHARIDE EXPORT SYSTEM PROTEIN LPTA"/>
    <property type="match status" value="1"/>
</dbReference>
<dbReference type="InterPro" id="IPR052037">
    <property type="entry name" value="LPS_export_LptA"/>
</dbReference>